<reference evidence="1 2" key="1">
    <citation type="journal article" date="2020" name="ISME J.">
        <title>Uncovering the hidden diversity of litter-decomposition mechanisms in mushroom-forming fungi.</title>
        <authorList>
            <person name="Floudas D."/>
            <person name="Bentzer J."/>
            <person name="Ahren D."/>
            <person name="Johansson T."/>
            <person name="Persson P."/>
            <person name="Tunlid A."/>
        </authorList>
    </citation>
    <scope>NUCLEOTIDE SEQUENCE [LARGE SCALE GENOMIC DNA]</scope>
    <source>
        <strain evidence="1 2">CBS 175.51</strain>
    </source>
</reference>
<keyword evidence="2" id="KW-1185">Reference proteome</keyword>
<protein>
    <submittedName>
        <fullName evidence="1">Uncharacterized protein</fullName>
    </submittedName>
</protein>
<evidence type="ECO:0000313" key="1">
    <source>
        <dbReference type="EMBL" id="KAF5328937.1"/>
    </source>
</evidence>
<gene>
    <name evidence="1" type="ORF">D9611_013470</name>
</gene>
<proteinExistence type="predicted"/>
<dbReference type="EMBL" id="JAACJK010000124">
    <property type="protein sequence ID" value="KAF5328937.1"/>
    <property type="molecule type" value="Genomic_DNA"/>
</dbReference>
<evidence type="ECO:0000313" key="2">
    <source>
        <dbReference type="Proteomes" id="UP000541558"/>
    </source>
</evidence>
<name>A0A8H5BSV8_9AGAR</name>
<sequence>MDIKIVERIIDFHASKSDLLNMALVGRAWVPWARYNLLRDAEDLRFDSFEKLVGFAEIVRSPLHTLPRVDSTQLILDAQPSVPGPIRADAVNIIGDALLSYFSEVQITAAVSINLDQLKLGPGQCSPFPWTSLLSCATLTHVEISATLPSVAVLANLLLALPHLTSVQLDVGYTDLSMPTRPSSQISQAFESISLGPRGYDIFSWLALFPAGCVPVRSLALTISSEGLEPLYAYASSQGSQVEYLDLFIREDRTPDLPEFLYRLHHLSEATIFLNYSQEFLSVDSTIEAIILAIVDDDLENITFFLPPQAGGKEEEYLLNVAANHYLSVMLQSKREGGEEGEDHVNDADYFYEEYCSIAVYGRSWVTPYS</sequence>
<comment type="caution">
    <text evidence="1">The sequence shown here is derived from an EMBL/GenBank/DDBJ whole genome shotgun (WGS) entry which is preliminary data.</text>
</comment>
<dbReference type="AlphaFoldDB" id="A0A8H5BSV8"/>
<dbReference type="Proteomes" id="UP000541558">
    <property type="component" value="Unassembled WGS sequence"/>
</dbReference>
<dbReference type="OrthoDB" id="3124769at2759"/>
<organism evidence="1 2">
    <name type="scientific">Ephemerocybe angulata</name>
    <dbReference type="NCBI Taxonomy" id="980116"/>
    <lineage>
        <taxon>Eukaryota</taxon>
        <taxon>Fungi</taxon>
        <taxon>Dikarya</taxon>
        <taxon>Basidiomycota</taxon>
        <taxon>Agaricomycotina</taxon>
        <taxon>Agaricomycetes</taxon>
        <taxon>Agaricomycetidae</taxon>
        <taxon>Agaricales</taxon>
        <taxon>Agaricineae</taxon>
        <taxon>Psathyrellaceae</taxon>
        <taxon>Ephemerocybe</taxon>
    </lineage>
</organism>
<accession>A0A8H5BSV8</accession>